<evidence type="ECO:0000259" key="14">
    <source>
        <dbReference type="Pfam" id="PF02771"/>
    </source>
</evidence>
<keyword evidence="16" id="KW-1185">Reference proteome</keyword>
<dbReference type="EMBL" id="CP017146">
    <property type="protein sequence ID" value="QHO68350.1"/>
    <property type="molecule type" value="Genomic_DNA"/>
</dbReference>
<dbReference type="InterPro" id="IPR036250">
    <property type="entry name" value="AcylCo_DH-like_C"/>
</dbReference>
<dbReference type="InterPro" id="IPR013786">
    <property type="entry name" value="AcylCoA_DH/ox_N"/>
</dbReference>
<dbReference type="EC" id="1.3.8.6" evidence="9"/>
<dbReference type="SUPFAM" id="SSF47203">
    <property type="entry name" value="Acyl-CoA dehydrogenase C-terminal domain-like"/>
    <property type="match status" value="1"/>
</dbReference>
<keyword evidence="6 11" id="KW-0560">Oxidoreductase</keyword>
<dbReference type="InterPro" id="IPR009075">
    <property type="entry name" value="AcylCo_DH/oxidase_C"/>
</dbReference>
<dbReference type="PANTHER" id="PTHR42807:SF1">
    <property type="entry name" value="GLUTARYL-COA DEHYDROGENASE, MITOCHONDRIAL"/>
    <property type="match status" value="1"/>
</dbReference>
<keyword evidence="3 11" id="KW-0285">Flavoprotein</keyword>
<comment type="catalytic activity">
    <reaction evidence="10">
        <text>glutaryl-CoA + oxidized [electron-transfer flavoprotein] + 2 H(+) = (2E)-butenoyl-CoA + reduced [electron-transfer flavoprotein] + CO2</text>
        <dbReference type="Rhea" id="RHEA:13389"/>
        <dbReference type="Rhea" id="RHEA-COMP:10685"/>
        <dbReference type="Rhea" id="RHEA-COMP:10686"/>
        <dbReference type="ChEBI" id="CHEBI:15378"/>
        <dbReference type="ChEBI" id="CHEBI:16526"/>
        <dbReference type="ChEBI" id="CHEBI:57332"/>
        <dbReference type="ChEBI" id="CHEBI:57378"/>
        <dbReference type="ChEBI" id="CHEBI:57692"/>
        <dbReference type="ChEBI" id="CHEBI:58307"/>
        <dbReference type="EC" id="1.3.8.6"/>
    </reaction>
</comment>
<evidence type="ECO:0000256" key="1">
    <source>
        <dbReference type="ARBA" id="ARBA00001974"/>
    </source>
</evidence>
<keyword evidence="4 11" id="KW-0274">FAD</keyword>
<comment type="cofactor">
    <cofactor evidence="1 11">
        <name>FAD</name>
        <dbReference type="ChEBI" id="CHEBI:57692"/>
    </cofactor>
</comment>
<dbReference type="Proteomes" id="UP000464507">
    <property type="component" value="Chromosome"/>
</dbReference>
<reference evidence="15 16" key="1">
    <citation type="submission" date="2016-09" db="EMBL/GenBank/DDBJ databases">
        <title>Complete genome sequence of microbes from the polar regions.</title>
        <authorList>
            <person name="Liao L."/>
            <person name="Chen B."/>
        </authorList>
    </citation>
    <scope>NUCLEOTIDE SEQUENCE [LARGE SCALE GENOMIC DNA]</scope>
    <source>
        <strain evidence="15 16">ZS314</strain>
    </source>
</reference>
<evidence type="ECO:0000256" key="11">
    <source>
        <dbReference type="RuleBase" id="RU362125"/>
    </source>
</evidence>
<dbReference type="InterPro" id="IPR052033">
    <property type="entry name" value="Glutaryl-CoA_DH_mitochondrial"/>
</dbReference>
<dbReference type="AlphaFoldDB" id="A0A7L5ADU8"/>
<dbReference type="InterPro" id="IPR037069">
    <property type="entry name" value="AcylCoA_DH/ox_N_sf"/>
</dbReference>
<comment type="pathway">
    <text evidence="8">Amino-acid metabolism; tryptophan metabolism.</text>
</comment>
<dbReference type="SUPFAM" id="SSF56645">
    <property type="entry name" value="Acyl-CoA dehydrogenase NM domain-like"/>
    <property type="match status" value="1"/>
</dbReference>
<evidence type="ECO:0000256" key="9">
    <source>
        <dbReference type="ARBA" id="ARBA00039033"/>
    </source>
</evidence>
<dbReference type="GO" id="GO:0000062">
    <property type="term" value="F:fatty-acyl-CoA binding"/>
    <property type="evidence" value="ECO:0007669"/>
    <property type="project" value="TreeGrafter"/>
</dbReference>
<dbReference type="PANTHER" id="PTHR42807">
    <property type="entry name" value="GLUTARYL-COA DEHYDROGENASE, MITOCHONDRIAL"/>
    <property type="match status" value="1"/>
</dbReference>
<proteinExistence type="inferred from homology"/>
<evidence type="ECO:0000256" key="7">
    <source>
        <dbReference type="ARBA" id="ARBA00037899"/>
    </source>
</evidence>
<sequence length="393" mass="41425">MNTPTSPTSPTEQLLGLSALLTPIELDWQHRAREFAATRIAPTIDDDYEREVFRRELVPELGALGMLGMHLTGHGCAGAGAVSYGLVCHELEAADSAWRTFVSVQGSLAMTAISKYGSEEQQASWLPRMAAGEAIGCFALTEPDGGSDPAAMVTTAVLTDGEWVLTGRKRWIGLASVADVAVVWARTAEGIRGFVVPTDSPGFAATNIAGKLSMRASIQCDVELGDVRLPESAMLPGAAGLAAPFSCLGEARYGIVWGAMGAARASLDAAVGFSRTRMVFGAPIASKQLIQHKLADAFVEYEKGMLLALHLGRLADAGTLTPEQVSVGKLNNVREAIAIVSSMRSVLAGDGITSAYPVMRHAANLEAVRTYEGTDEVHTLVIGRALTGLAAFR</sequence>
<dbReference type="Gene3D" id="1.20.140.10">
    <property type="entry name" value="Butyryl-CoA Dehydrogenase, subunit A, domain 3"/>
    <property type="match status" value="1"/>
</dbReference>
<accession>A0A7L5ADU8</accession>
<evidence type="ECO:0000256" key="8">
    <source>
        <dbReference type="ARBA" id="ARBA00037927"/>
    </source>
</evidence>
<dbReference type="PROSITE" id="PS00072">
    <property type="entry name" value="ACYL_COA_DH_1"/>
    <property type="match status" value="1"/>
</dbReference>
<comment type="similarity">
    <text evidence="2 11">Belongs to the acyl-CoA dehydrogenase family.</text>
</comment>
<dbReference type="InterPro" id="IPR009100">
    <property type="entry name" value="AcylCoA_DH/oxidase_NM_dom_sf"/>
</dbReference>
<dbReference type="Pfam" id="PF02770">
    <property type="entry name" value="Acyl-CoA_dh_M"/>
    <property type="match status" value="1"/>
</dbReference>
<evidence type="ECO:0000259" key="13">
    <source>
        <dbReference type="Pfam" id="PF02770"/>
    </source>
</evidence>
<feature type="domain" description="Acyl-CoA dehydrogenase/oxidase N-terminal" evidence="14">
    <location>
        <begin position="27"/>
        <end position="133"/>
    </location>
</feature>
<evidence type="ECO:0000256" key="2">
    <source>
        <dbReference type="ARBA" id="ARBA00009347"/>
    </source>
</evidence>
<dbReference type="GO" id="GO:0004361">
    <property type="term" value="F:glutaryl-CoA dehydrogenase activity"/>
    <property type="evidence" value="ECO:0007669"/>
    <property type="project" value="UniProtKB-EC"/>
</dbReference>
<dbReference type="InterPro" id="IPR046373">
    <property type="entry name" value="Acyl-CoA_Oxase/DH_mid-dom_sf"/>
</dbReference>
<evidence type="ECO:0000313" key="16">
    <source>
        <dbReference type="Proteomes" id="UP000464507"/>
    </source>
</evidence>
<dbReference type="Pfam" id="PF02771">
    <property type="entry name" value="Acyl-CoA_dh_N"/>
    <property type="match status" value="1"/>
</dbReference>
<name>A0A7L5ADU8_9MICO</name>
<dbReference type="Gene3D" id="2.40.110.10">
    <property type="entry name" value="Butyryl-CoA Dehydrogenase, subunit A, domain 2"/>
    <property type="match status" value="1"/>
</dbReference>
<protein>
    <recommendedName>
        <fullName evidence="9">glutaryl-CoA dehydrogenase (ETF)</fullName>
        <ecNumber evidence="9">1.3.8.6</ecNumber>
    </recommendedName>
</protein>
<dbReference type="Pfam" id="PF00441">
    <property type="entry name" value="Acyl-CoA_dh_1"/>
    <property type="match status" value="1"/>
</dbReference>
<evidence type="ECO:0000313" key="15">
    <source>
        <dbReference type="EMBL" id="QHO68350.1"/>
    </source>
</evidence>
<dbReference type="GO" id="GO:0046949">
    <property type="term" value="P:fatty-acyl-CoA biosynthetic process"/>
    <property type="evidence" value="ECO:0007669"/>
    <property type="project" value="TreeGrafter"/>
</dbReference>
<dbReference type="OrthoDB" id="9770681at2"/>
<dbReference type="InterPro" id="IPR006089">
    <property type="entry name" value="Acyl-CoA_DH_CS"/>
</dbReference>
<feature type="domain" description="Acyl-CoA oxidase/dehydrogenase middle" evidence="13">
    <location>
        <begin position="137"/>
        <end position="227"/>
    </location>
</feature>
<keyword evidence="5" id="KW-0809">Transit peptide</keyword>
<gene>
    <name evidence="15" type="ORF">BHD05_00520</name>
</gene>
<organism evidence="15 16">
    <name type="scientific">Marisediminicola antarctica</name>
    <dbReference type="NCBI Taxonomy" id="674079"/>
    <lineage>
        <taxon>Bacteria</taxon>
        <taxon>Bacillati</taxon>
        <taxon>Actinomycetota</taxon>
        <taxon>Actinomycetes</taxon>
        <taxon>Micrococcales</taxon>
        <taxon>Microbacteriaceae</taxon>
        <taxon>Marisediminicola</taxon>
    </lineage>
</organism>
<evidence type="ECO:0000256" key="5">
    <source>
        <dbReference type="ARBA" id="ARBA00022946"/>
    </source>
</evidence>
<dbReference type="InterPro" id="IPR006091">
    <property type="entry name" value="Acyl-CoA_Oxase/DH_mid-dom"/>
</dbReference>
<evidence type="ECO:0000259" key="12">
    <source>
        <dbReference type="Pfam" id="PF00441"/>
    </source>
</evidence>
<comment type="pathway">
    <text evidence="7">Amino-acid metabolism; lysine degradation.</text>
</comment>
<evidence type="ECO:0000256" key="6">
    <source>
        <dbReference type="ARBA" id="ARBA00023002"/>
    </source>
</evidence>
<dbReference type="KEGG" id="mant:BHD05_00520"/>
<evidence type="ECO:0000256" key="10">
    <source>
        <dbReference type="ARBA" id="ARBA00049493"/>
    </source>
</evidence>
<dbReference type="GO" id="GO:0050660">
    <property type="term" value="F:flavin adenine dinucleotide binding"/>
    <property type="evidence" value="ECO:0007669"/>
    <property type="project" value="InterPro"/>
</dbReference>
<dbReference type="GO" id="GO:0033539">
    <property type="term" value="P:fatty acid beta-oxidation using acyl-CoA dehydrogenase"/>
    <property type="evidence" value="ECO:0007669"/>
    <property type="project" value="TreeGrafter"/>
</dbReference>
<dbReference type="Gene3D" id="1.10.540.10">
    <property type="entry name" value="Acyl-CoA dehydrogenase/oxidase, N-terminal domain"/>
    <property type="match status" value="1"/>
</dbReference>
<evidence type="ECO:0000256" key="4">
    <source>
        <dbReference type="ARBA" id="ARBA00022827"/>
    </source>
</evidence>
<feature type="domain" description="Acyl-CoA dehydrogenase/oxidase C-terminal" evidence="12">
    <location>
        <begin position="240"/>
        <end position="386"/>
    </location>
</feature>
<dbReference type="RefSeq" id="WP_161884706.1">
    <property type="nucleotide sequence ID" value="NZ_CP017146.1"/>
</dbReference>
<evidence type="ECO:0000256" key="3">
    <source>
        <dbReference type="ARBA" id="ARBA00022630"/>
    </source>
</evidence>